<dbReference type="AlphaFoldDB" id="A0A8J4RGE4"/>
<dbReference type="InterPro" id="IPR045279">
    <property type="entry name" value="ARR-like"/>
</dbReference>
<dbReference type="SUPFAM" id="SSF46689">
    <property type="entry name" value="Homeodomain-like"/>
    <property type="match status" value="1"/>
</dbReference>
<evidence type="ECO:0000313" key="9">
    <source>
        <dbReference type="EMBL" id="KAF3967689.1"/>
    </source>
</evidence>
<evidence type="ECO:0000256" key="6">
    <source>
        <dbReference type="PROSITE-ProRule" id="PRU00169"/>
    </source>
</evidence>
<proteinExistence type="predicted"/>
<evidence type="ECO:0000256" key="7">
    <source>
        <dbReference type="SAM" id="MobiDB-lite"/>
    </source>
</evidence>
<dbReference type="PANTHER" id="PTHR43874">
    <property type="entry name" value="TWO-COMPONENT RESPONSE REGULATOR"/>
    <property type="match status" value="1"/>
</dbReference>
<evidence type="ECO:0000259" key="8">
    <source>
        <dbReference type="PROSITE" id="PS50110"/>
    </source>
</evidence>
<dbReference type="Gene3D" id="3.40.50.2300">
    <property type="match status" value="1"/>
</dbReference>
<dbReference type="EMBL" id="JRKL02000864">
    <property type="protein sequence ID" value="KAF3967689.1"/>
    <property type="molecule type" value="Genomic_DNA"/>
</dbReference>
<dbReference type="GO" id="GO:0003677">
    <property type="term" value="F:DNA binding"/>
    <property type="evidence" value="ECO:0007669"/>
    <property type="project" value="InterPro"/>
</dbReference>
<dbReference type="SUPFAM" id="SSF52172">
    <property type="entry name" value="CheY-like"/>
    <property type="match status" value="1"/>
</dbReference>
<dbReference type="InterPro" id="IPR006447">
    <property type="entry name" value="Myb_dom_plants"/>
</dbReference>
<evidence type="ECO:0000256" key="2">
    <source>
        <dbReference type="ARBA" id="ARBA00023012"/>
    </source>
</evidence>
<sequence length="525" mass="58919">MNREKSISVEPIHNSSSLPRDVSVLVVDGDSTCLTIISKMLSRFGYKVVTAKQGSDALAIARDKDDLQLVLTEAHLPDMDKYEFLERMQEVSKLPVIFMSADDSEKAMLGSLFKGAVLYLVKPITLNDMKNLWQFALMKKSDKTLAADRISSGQGALSEESVNQPFENKKEQSHQKAKRKAPEEMNKDEEEENYDSSVLKKPNLMWNNELHNRFPQAFNVLGIDTAHPKKIIQHMNAPGLKRENISSHLQRYHLPLKCQQDAIQKTMIGESIGSSLGPYYPSSAFNSHGLHQFSNQQSVSTSYQPGFGNDLQRNLSSHMYKPFLGSAHFPNYVNSSLGSHYPSPAFNLHGLQFPNQQSASTSYQPEFVNDLRRNLSSHMYMPFVGSAHFPNYVDSSLGSYYPSSAFNLHGLQFSNQQSTSTSYQPVLGNGLQRNLSGHIYMPFVGSAHIPNFIDSSCSNPSNPMHGQLIPPGSQLGATRQEEAMFLDINLAFYMDSEIPEIWLKPWVKVWNPSKKSVKLIICFPI</sequence>
<keyword evidence="10" id="KW-1185">Reference proteome</keyword>
<evidence type="ECO:0000256" key="3">
    <source>
        <dbReference type="ARBA" id="ARBA00023015"/>
    </source>
</evidence>
<feature type="compositionally biased region" description="Basic and acidic residues" evidence="7">
    <location>
        <begin position="167"/>
        <end position="185"/>
    </location>
</feature>
<name>A0A8J4RGE4_9ROSI</name>
<dbReference type="PANTHER" id="PTHR43874:SF58">
    <property type="entry name" value="TWO-COMPONENT RESPONSE REGULATOR-LIKE APRR8-RELATED"/>
    <property type="match status" value="1"/>
</dbReference>
<keyword evidence="4" id="KW-0804">Transcription</keyword>
<protein>
    <recommendedName>
        <fullName evidence="8">Response regulatory domain-containing protein</fullName>
    </recommendedName>
</protein>
<dbReference type="InterPro" id="IPR009057">
    <property type="entry name" value="Homeodomain-like_sf"/>
</dbReference>
<dbReference type="OrthoDB" id="21225at2759"/>
<gene>
    <name evidence="9" type="ORF">CMV_008322</name>
</gene>
<comment type="caution">
    <text evidence="9">The sequence shown here is derived from an EMBL/GenBank/DDBJ whole genome shotgun (WGS) entry which is preliminary data.</text>
</comment>
<feature type="domain" description="Response regulatory" evidence="8">
    <location>
        <begin position="23"/>
        <end position="137"/>
    </location>
</feature>
<feature type="compositionally biased region" description="Polar residues" evidence="7">
    <location>
        <begin position="151"/>
        <end position="166"/>
    </location>
</feature>
<comment type="caution">
    <text evidence="6">Lacks conserved residue(s) required for the propagation of feature annotation.</text>
</comment>
<comment type="subcellular location">
    <subcellularLocation>
        <location evidence="1">Nucleus</location>
    </subcellularLocation>
</comment>
<dbReference type="GO" id="GO:0000160">
    <property type="term" value="P:phosphorelay signal transduction system"/>
    <property type="evidence" value="ECO:0007669"/>
    <property type="project" value="UniProtKB-KW"/>
</dbReference>
<keyword evidence="3" id="KW-0805">Transcription regulation</keyword>
<keyword evidence="5" id="KW-0539">Nucleus</keyword>
<dbReference type="InterPro" id="IPR011006">
    <property type="entry name" value="CheY-like_superfamily"/>
</dbReference>
<dbReference type="Gene3D" id="1.10.10.60">
    <property type="entry name" value="Homeodomain-like"/>
    <property type="match status" value="1"/>
</dbReference>
<dbReference type="FunFam" id="1.10.10.60:FF:000007">
    <property type="entry name" value="Two-component response regulator"/>
    <property type="match status" value="1"/>
</dbReference>
<dbReference type="InterPro" id="IPR001789">
    <property type="entry name" value="Sig_transdc_resp-reg_receiver"/>
</dbReference>
<keyword evidence="2" id="KW-0902">Two-component regulatory system</keyword>
<dbReference type="Pfam" id="PF00072">
    <property type="entry name" value="Response_reg"/>
    <property type="match status" value="1"/>
</dbReference>
<dbReference type="SMART" id="SM00448">
    <property type="entry name" value="REC"/>
    <property type="match status" value="1"/>
</dbReference>
<dbReference type="NCBIfam" id="TIGR01557">
    <property type="entry name" value="myb_SHAQKYF"/>
    <property type="match status" value="1"/>
</dbReference>
<evidence type="ECO:0000256" key="5">
    <source>
        <dbReference type="ARBA" id="ARBA00023242"/>
    </source>
</evidence>
<reference evidence="9" key="1">
    <citation type="submission" date="2020-03" db="EMBL/GenBank/DDBJ databases">
        <title>Castanea mollissima Vanexum genome sequencing.</title>
        <authorList>
            <person name="Staton M."/>
        </authorList>
    </citation>
    <scope>NUCLEOTIDE SEQUENCE</scope>
    <source>
        <tissue evidence="9">Leaf</tissue>
    </source>
</reference>
<feature type="region of interest" description="Disordered" evidence="7">
    <location>
        <begin position="151"/>
        <end position="196"/>
    </location>
</feature>
<accession>A0A8J4RGE4</accession>
<evidence type="ECO:0000313" key="10">
    <source>
        <dbReference type="Proteomes" id="UP000737018"/>
    </source>
</evidence>
<evidence type="ECO:0000256" key="1">
    <source>
        <dbReference type="ARBA" id="ARBA00004123"/>
    </source>
</evidence>
<dbReference type="PROSITE" id="PS50110">
    <property type="entry name" value="RESPONSE_REGULATORY"/>
    <property type="match status" value="1"/>
</dbReference>
<dbReference type="CDD" id="cd17584">
    <property type="entry name" value="REC_typeB_ARR-like"/>
    <property type="match status" value="1"/>
</dbReference>
<dbReference type="GO" id="GO:0005634">
    <property type="term" value="C:nucleus"/>
    <property type="evidence" value="ECO:0007669"/>
    <property type="project" value="UniProtKB-SubCell"/>
</dbReference>
<dbReference type="Proteomes" id="UP000737018">
    <property type="component" value="Unassembled WGS sequence"/>
</dbReference>
<evidence type="ECO:0000256" key="4">
    <source>
        <dbReference type="ARBA" id="ARBA00023163"/>
    </source>
</evidence>
<organism evidence="9 10">
    <name type="scientific">Castanea mollissima</name>
    <name type="common">Chinese chestnut</name>
    <dbReference type="NCBI Taxonomy" id="60419"/>
    <lineage>
        <taxon>Eukaryota</taxon>
        <taxon>Viridiplantae</taxon>
        <taxon>Streptophyta</taxon>
        <taxon>Embryophyta</taxon>
        <taxon>Tracheophyta</taxon>
        <taxon>Spermatophyta</taxon>
        <taxon>Magnoliopsida</taxon>
        <taxon>eudicotyledons</taxon>
        <taxon>Gunneridae</taxon>
        <taxon>Pentapetalae</taxon>
        <taxon>rosids</taxon>
        <taxon>fabids</taxon>
        <taxon>Fagales</taxon>
        <taxon>Fagaceae</taxon>
        <taxon>Castanea</taxon>
    </lineage>
</organism>
<dbReference type="GO" id="GO:0009736">
    <property type="term" value="P:cytokinin-activated signaling pathway"/>
    <property type="evidence" value="ECO:0007669"/>
    <property type="project" value="InterPro"/>
</dbReference>